<dbReference type="Pfam" id="PF00593">
    <property type="entry name" value="TonB_dep_Rec_b-barrel"/>
    <property type="match status" value="1"/>
</dbReference>
<evidence type="ECO:0000256" key="10">
    <source>
        <dbReference type="PROSITE-ProRule" id="PRU01360"/>
    </source>
</evidence>
<name>I2GM10_9BACT</name>
<evidence type="ECO:0000256" key="2">
    <source>
        <dbReference type="ARBA" id="ARBA00022448"/>
    </source>
</evidence>
<feature type="signal peptide" evidence="12">
    <location>
        <begin position="1"/>
        <end position="18"/>
    </location>
</feature>
<feature type="chain" id="PRO_5003658576" evidence="12">
    <location>
        <begin position="19"/>
        <end position="769"/>
    </location>
</feature>
<dbReference type="Gene3D" id="2.40.170.20">
    <property type="entry name" value="TonB-dependent receptor, beta-barrel domain"/>
    <property type="match status" value="1"/>
</dbReference>
<evidence type="ECO:0000313" key="16">
    <source>
        <dbReference type="Proteomes" id="UP000009309"/>
    </source>
</evidence>
<evidence type="ECO:0000256" key="4">
    <source>
        <dbReference type="ARBA" id="ARBA00022692"/>
    </source>
</evidence>
<feature type="domain" description="TonB-dependent receptor-like beta-barrel" evidence="13">
    <location>
        <begin position="298"/>
        <end position="724"/>
    </location>
</feature>
<dbReference type="InterPro" id="IPR036942">
    <property type="entry name" value="Beta-barrel_TonB_sf"/>
</dbReference>
<dbReference type="PANTHER" id="PTHR30069">
    <property type="entry name" value="TONB-DEPENDENT OUTER MEMBRANE RECEPTOR"/>
    <property type="match status" value="1"/>
</dbReference>
<keyword evidence="7 10" id="KW-0472">Membrane</keyword>
<protein>
    <submittedName>
        <fullName evidence="15">TonB-dependent receptor</fullName>
    </submittedName>
</protein>
<keyword evidence="2 10" id="KW-0813">Transport</keyword>
<keyword evidence="3 10" id="KW-1134">Transmembrane beta strand</keyword>
<dbReference type="PANTHER" id="PTHR30069:SF29">
    <property type="entry name" value="HEMOGLOBIN AND HEMOGLOBIN-HAPTOGLOBIN-BINDING PROTEIN 1-RELATED"/>
    <property type="match status" value="1"/>
</dbReference>
<dbReference type="EMBL" id="CAIT01000007">
    <property type="protein sequence ID" value="CCH54936.1"/>
    <property type="molecule type" value="Genomic_DNA"/>
</dbReference>
<evidence type="ECO:0000256" key="12">
    <source>
        <dbReference type="SAM" id="SignalP"/>
    </source>
</evidence>
<dbReference type="GO" id="GO:0015344">
    <property type="term" value="F:siderophore uptake transmembrane transporter activity"/>
    <property type="evidence" value="ECO:0007669"/>
    <property type="project" value="TreeGrafter"/>
</dbReference>
<dbReference type="Gene3D" id="2.170.130.10">
    <property type="entry name" value="TonB-dependent receptor, plug domain"/>
    <property type="match status" value="1"/>
</dbReference>
<dbReference type="Gene3D" id="2.60.40.1120">
    <property type="entry name" value="Carboxypeptidase-like, regulatory domain"/>
    <property type="match status" value="1"/>
</dbReference>
<evidence type="ECO:0000259" key="14">
    <source>
        <dbReference type="Pfam" id="PF07715"/>
    </source>
</evidence>
<evidence type="ECO:0000256" key="6">
    <source>
        <dbReference type="ARBA" id="ARBA00023077"/>
    </source>
</evidence>
<dbReference type="STRING" id="1185876.BN8_04157"/>
<keyword evidence="4 10" id="KW-0812">Transmembrane</keyword>
<reference evidence="15 16" key="1">
    <citation type="journal article" date="2012" name="J. Bacteriol.">
        <title>Genome Sequence of the Filamentous Bacterium Fibrisoma limi BUZ 3T.</title>
        <authorList>
            <person name="Filippini M."/>
            <person name="Qi W."/>
            <person name="Jaenicke S."/>
            <person name="Goesmann A."/>
            <person name="Smits T.H."/>
            <person name="Bagheri H.C."/>
        </authorList>
    </citation>
    <scope>NUCLEOTIDE SEQUENCE [LARGE SCALE GENOMIC DNA]</scope>
    <source>
        <strain evidence="16">BUZ 3T</strain>
    </source>
</reference>
<dbReference type="GO" id="GO:0044718">
    <property type="term" value="P:siderophore transmembrane transport"/>
    <property type="evidence" value="ECO:0007669"/>
    <property type="project" value="TreeGrafter"/>
</dbReference>
<evidence type="ECO:0000256" key="1">
    <source>
        <dbReference type="ARBA" id="ARBA00004571"/>
    </source>
</evidence>
<dbReference type="SUPFAM" id="SSF49464">
    <property type="entry name" value="Carboxypeptidase regulatory domain-like"/>
    <property type="match status" value="1"/>
</dbReference>
<gene>
    <name evidence="15" type="ORF">BN8_04157</name>
</gene>
<keyword evidence="6 11" id="KW-0798">TonB box</keyword>
<keyword evidence="16" id="KW-1185">Reference proteome</keyword>
<evidence type="ECO:0000256" key="7">
    <source>
        <dbReference type="ARBA" id="ARBA00023136"/>
    </source>
</evidence>
<comment type="caution">
    <text evidence="15">The sequence shown here is derived from an EMBL/GenBank/DDBJ whole genome shotgun (WGS) entry which is preliminary data.</text>
</comment>
<keyword evidence="8 15" id="KW-0675">Receptor</keyword>
<dbReference type="Pfam" id="PF13715">
    <property type="entry name" value="CarbopepD_reg_2"/>
    <property type="match status" value="1"/>
</dbReference>
<evidence type="ECO:0000256" key="11">
    <source>
        <dbReference type="RuleBase" id="RU003357"/>
    </source>
</evidence>
<dbReference type="InterPro" id="IPR012910">
    <property type="entry name" value="Plug_dom"/>
</dbReference>
<dbReference type="Proteomes" id="UP000009309">
    <property type="component" value="Unassembled WGS sequence"/>
</dbReference>
<dbReference type="RefSeq" id="WP_009283512.1">
    <property type="nucleotide sequence ID" value="NZ_CAIT01000007.1"/>
</dbReference>
<dbReference type="PROSITE" id="PS52016">
    <property type="entry name" value="TONB_DEPENDENT_REC_3"/>
    <property type="match status" value="1"/>
</dbReference>
<proteinExistence type="inferred from homology"/>
<evidence type="ECO:0000259" key="13">
    <source>
        <dbReference type="Pfam" id="PF00593"/>
    </source>
</evidence>
<feature type="domain" description="TonB-dependent receptor plug" evidence="14">
    <location>
        <begin position="147"/>
        <end position="248"/>
    </location>
</feature>
<dbReference type="AlphaFoldDB" id="I2GM10"/>
<evidence type="ECO:0000313" key="15">
    <source>
        <dbReference type="EMBL" id="CCH54936.1"/>
    </source>
</evidence>
<keyword evidence="9 10" id="KW-0998">Cell outer membrane</keyword>
<dbReference type="InterPro" id="IPR039426">
    <property type="entry name" value="TonB-dep_rcpt-like"/>
</dbReference>
<dbReference type="eggNOG" id="COG4771">
    <property type="taxonomic scope" value="Bacteria"/>
</dbReference>
<sequence length="769" mass="85719">MRFSLILVALLCYGPVWAQLDSTKAAQPTAIPTTSVQGTSVRGTSVQGMSIRGTVTEVANGKQVPLVGATVLWVGTSTGTATDSLGRFQLPLVPPARQIAVSYVGYRSDTLTLIDPTQEVIITLKSEATLQEVTVSGTSGQIDRMNPIQTELLTQRTLAKAACCNLSESFETNASVSVQYSDAVTGAKQIQFLGLGGQYVQTNVENIPTVRGLASAFGLNYIPGTWITSIDVGKGAGSVVNGYEAMTGQMNVELQKPDSEQKIFLNGYANSFGRLEGNVNWSQPLSEKWSVGVLGHASTLRTEIDQNNDGFRDLPLYTQVNAINRYKYSGERFMAQFGVKALYEDRDGGQLSRVSNPLRYVFGNTTKRLEFFSKTAKLYPEKPYKGLGFILNGVHHQQDAQFGFRPYVGRQQTLYANLIYQSIIGNTNHAFKTGLSYLLDDYRETFAGASTTSTRTESVPGAFVEYTYTYPERLVLVLGGRFDYHNLFGAQWTPRVHAKYNLNDNLTLRASVGRGFRVPNALAENFGYLVSSRAILNEADLRPEISWNYGLSLVNEFQLLNRKATLSVDYYRTDFQNQLVVDLDHPRELHFYNVQGRSFANSFQVELNVQPAKRFEVKAAYRLFDVRQSMGGVFGEDRLLPRMMVSRDRVLLNAGYALPYDKWKFDATLQWNGPKRIPYLREGYVHTSYTNMPLAYAPGFYNLNAQVSRAFRSGWEVYLGGENLTGFRQTNPIFAANDPFGRDFDAASQVWGPITGRMVYVGFRFKPAL</sequence>
<organism evidence="15 16">
    <name type="scientific">Fibrisoma limi BUZ 3</name>
    <dbReference type="NCBI Taxonomy" id="1185876"/>
    <lineage>
        <taxon>Bacteria</taxon>
        <taxon>Pseudomonadati</taxon>
        <taxon>Bacteroidota</taxon>
        <taxon>Cytophagia</taxon>
        <taxon>Cytophagales</taxon>
        <taxon>Spirosomataceae</taxon>
        <taxon>Fibrisoma</taxon>
    </lineage>
</organism>
<evidence type="ECO:0000256" key="3">
    <source>
        <dbReference type="ARBA" id="ARBA00022452"/>
    </source>
</evidence>
<evidence type="ECO:0000256" key="9">
    <source>
        <dbReference type="ARBA" id="ARBA00023237"/>
    </source>
</evidence>
<comment type="subcellular location">
    <subcellularLocation>
        <location evidence="1 10">Cell outer membrane</location>
        <topology evidence="1 10">Multi-pass membrane protein</topology>
    </subcellularLocation>
</comment>
<evidence type="ECO:0000256" key="8">
    <source>
        <dbReference type="ARBA" id="ARBA00023170"/>
    </source>
</evidence>
<keyword evidence="5 12" id="KW-0732">Signal</keyword>
<dbReference type="Pfam" id="PF07715">
    <property type="entry name" value="Plug"/>
    <property type="match status" value="1"/>
</dbReference>
<comment type="similarity">
    <text evidence="10 11">Belongs to the TonB-dependent receptor family.</text>
</comment>
<dbReference type="InterPro" id="IPR037066">
    <property type="entry name" value="Plug_dom_sf"/>
</dbReference>
<dbReference type="InterPro" id="IPR000531">
    <property type="entry name" value="Beta-barrel_TonB"/>
</dbReference>
<dbReference type="SUPFAM" id="SSF56935">
    <property type="entry name" value="Porins"/>
    <property type="match status" value="1"/>
</dbReference>
<accession>I2GM10</accession>
<evidence type="ECO:0000256" key="5">
    <source>
        <dbReference type="ARBA" id="ARBA00022729"/>
    </source>
</evidence>
<dbReference type="GO" id="GO:0009279">
    <property type="term" value="C:cell outer membrane"/>
    <property type="evidence" value="ECO:0007669"/>
    <property type="project" value="UniProtKB-SubCell"/>
</dbReference>
<dbReference type="InterPro" id="IPR008969">
    <property type="entry name" value="CarboxyPept-like_regulatory"/>
</dbReference>